<keyword evidence="2" id="KW-1185">Reference proteome</keyword>
<name>A0A5B8M5A8_9MICO</name>
<organism evidence="1 2">
    <name type="scientific">Humibacter ginsenosidimutans</name>
    <dbReference type="NCBI Taxonomy" id="2599293"/>
    <lineage>
        <taxon>Bacteria</taxon>
        <taxon>Bacillati</taxon>
        <taxon>Actinomycetota</taxon>
        <taxon>Actinomycetes</taxon>
        <taxon>Micrococcales</taxon>
        <taxon>Microbacteriaceae</taxon>
        <taxon>Humibacter</taxon>
    </lineage>
</organism>
<accession>A0A5B8M5A8</accession>
<sequence length="79" mass="8349">MKACPNCGVMLADALADAIANPACEESCPKRARGGIVSGPGELPIRLEHHMTVVGPDARAVAEFARVALRRMRVDVVLP</sequence>
<dbReference type="RefSeq" id="WP_146321821.1">
    <property type="nucleotide sequence ID" value="NZ_CP042305.1"/>
</dbReference>
<evidence type="ECO:0000313" key="1">
    <source>
        <dbReference type="EMBL" id="QDZ15787.1"/>
    </source>
</evidence>
<gene>
    <name evidence="1" type="ORF">FPZ11_14360</name>
</gene>
<protein>
    <submittedName>
        <fullName evidence="1">Uncharacterized protein</fullName>
    </submittedName>
</protein>
<dbReference type="KEGG" id="huw:FPZ11_14360"/>
<reference evidence="1 2" key="1">
    <citation type="submission" date="2019-07" db="EMBL/GenBank/DDBJ databases">
        <title>Full genome sequence of Humibacter sp. WJ7-1.</title>
        <authorList>
            <person name="Im W.-T."/>
        </authorList>
    </citation>
    <scope>NUCLEOTIDE SEQUENCE [LARGE SCALE GENOMIC DNA]</scope>
    <source>
        <strain evidence="1 2">WJ7-1</strain>
    </source>
</reference>
<proteinExistence type="predicted"/>
<evidence type="ECO:0000313" key="2">
    <source>
        <dbReference type="Proteomes" id="UP000320216"/>
    </source>
</evidence>
<dbReference type="AlphaFoldDB" id="A0A5B8M5A8"/>
<dbReference type="Proteomes" id="UP000320216">
    <property type="component" value="Chromosome"/>
</dbReference>
<dbReference type="EMBL" id="CP042305">
    <property type="protein sequence ID" value="QDZ15787.1"/>
    <property type="molecule type" value="Genomic_DNA"/>
</dbReference>